<keyword evidence="3" id="KW-1185">Reference proteome</keyword>
<dbReference type="PANTHER" id="PTHR48200">
    <property type="entry name" value="PROTEIN, PUTATIVE-RELATED"/>
    <property type="match status" value="1"/>
</dbReference>
<evidence type="ECO:0000313" key="2">
    <source>
        <dbReference type="EMBL" id="KAA3462588.1"/>
    </source>
</evidence>
<reference evidence="3" key="1">
    <citation type="journal article" date="2019" name="Plant Biotechnol. J.">
        <title>Genome sequencing of the Australian wild diploid species Gossypium australe highlights disease resistance and delayed gland morphogenesis.</title>
        <authorList>
            <person name="Cai Y."/>
            <person name="Cai X."/>
            <person name="Wang Q."/>
            <person name="Wang P."/>
            <person name="Zhang Y."/>
            <person name="Cai C."/>
            <person name="Xu Y."/>
            <person name="Wang K."/>
            <person name="Zhou Z."/>
            <person name="Wang C."/>
            <person name="Geng S."/>
            <person name="Li B."/>
            <person name="Dong Q."/>
            <person name="Hou Y."/>
            <person name="Wang H."/>
            <person name="Ai P."/>
            <person name="Liu Z."/>
            <person name="Yi F."/>
            <person name="Sun M."/>
            <person name="An G."/>
            <person name="Cheng J."/>
            <person name="Zhang Y."/>
            <person name="Shi Q."/>
            <person name="Xie Y."/>
            <person name="Shi X."/>
            <person name="Chang Y."/>
            <person name="Huang F."/>
            <person name="Chen Y."/>
            <person name="Hong S."/>
            <person name="Mi L."/>
            <person name="Sun Q."/>
            <person name="Zhang L."/>
            <person name="Zhou B."/>
            <person name="Peng R."/>
            <person name="Zhang X."/>
            <person name="Liu F."/>
        </authorList>
    </citation>
    <scope>NUCLEOTIDE SEQUENCE [LARGE SCALE GENOMIC DNA]</scope>
    <source>
        <strain evidence="3">cv. PA1801</strain>
    </source>
</reference>
<keyword evidence="1" id="KW-0175">Coiled coil</keyword>
<gene>
    <name evidence="2" type="ORF">EPI10_029061</name>
</gene>
<dbReference type="PANTHER" id="PTHR48200:SF1">
    <property type="entry name" value="AMINOTRANSFERASE-LIKE PLANT MOBILE DOMAIN-CONTAINING PROTEIN"/>
    <property type="match status" value="1"/>
</dbReference>
<protein>
    <submittedName>
        <fullName evidence="2">Spindle pole body component 110-like protein</fullName>
    </submittedName>
</protein>
<comment type="caution">
    <text evidence="2">The sequence shown here is derived from an EMBL/GenBank/DDBJ whole genome shotgun (WGS) entry which is preliminary data.</text>
</comment>
<name>A0A5B6V0D0_9ROSI</name>
<dbReference type="Proteomes" id="UP000325315">
    <property type="component" value="Unassembled WGS sequence"/>
</dbReference>
<evidence type="ECO:0000256" key="1">
    <source>
        <dbReference type="SAM" id="Coils"/>
    </source>
</evidence>
<accession>A0A5B6V0D0</accession>
<feature type="coiled-coil region" evidence="1">
    <location>
        <begin position="233"/>
        <end position="335"/>
    </location>
</feature>
<evidence type="ECO:0000313" key="3">
    <source>
        <dbReference type="Proteomes" id="UP000325315"/>
    </source>
</evidence>
<organism evidence="2 3">
    <name type="scientific">Gossypium australe</name>
    <dbReference type="NCBI Taxonomy" id="47621"/>
    <lineage>
        <taxon>Eukaryota</taxon>
        <taxon>Viridiplantae</taxon>
        <taxon>Streptophyta</taxon>
        <taxon>Embryophyta</taxon>
        <taxon>Tracheophyta</taxon>
        <taxon>Spermatophyta</taxon>
        <taxon>Magnoliopsida</taxon>
        <taxon>eudicotyledons</taxon>
        <taxon>Gunneridae</taxon>
        <taxon>Pentapetalae</taxon>
        <taxon>rosids</taxon>
        <taxon>malvids</taxon>
        <taxon>Malvales</taxon>
        <taxon>Malvaceae</taxon>
        <taxon>Malvoideae</taxon>
        <taxon>Gossypium</taxon>
    </lineage>
</organism>
<proteinExistence type="predicted"/>
<sequence>MYSPELNSLLNRELAMEKGFIDKVEDNAAIRIWFDKTQLKKGDSLTKGYIKVDFVPTVEEYTTLLRCPRIQADKAYSRAANVPTFLKKLMIIMGMRHIDEVVSDLFDRLDKRVMLVPAILVETFRSLSPCRKAGEGRFIGCAHLLLVWFHSHFWKVEKVSYRVFFENYSPLKDLVATPRRDDISEEKCMAILQSLQDEDLEEEKIQLGLDVDVQNSEAKKMRKGKNKAEENLDKQWRQEIKEEKIRADQWEKKFQDVQVREEALEKSLSECRNEKIRLKARVAELEKSLHQYHSHNSTIELKASLNKIEELKGKKEELETALQNYELRVELLEVNNEH</sequence>
<dbReference type="EMBL" id="SMMG02000009">
    <property type="protein sequence ID" value="KAA3462588.1"/>
    <property type="molecule type" value="Genomic_DNA"/>
</dbReference>
<dbReference type="AlphaFoldDB" id="A0A5B6V0D0"/>